<dbReference type="AlphaFoldDB" id="A0A9P0NQJ9"/>
<sequence length="327" mass="36074">MQNNIIDDNQTMSASSSAAKVSELRDLSGSPTKCLYSSASDIMMTTTSNENTIADREKIEIQTPSVLSDGQIFGENNPGPINSHDGKNRGDFAGRPWGSMPNLSNNDVALKFDGEKNIECIAAPMQVPCNSSACTTATAEPAVVEIETRAVLSNRQIFDEQNPGPVNFHDGKNRGDLVDRPWRSMPNLSNHYVVIKSDGEKKIECIAAPMQVPFNSSACTATAEQAVVEIETRSVLSNRQIFDEQNPGPINYHDGKNRGDLAGRPWRSMPNLSNYYVAMKLDDVPKIECIATPMQVPCDSSRVVPAKRRSLWKRTKRFVRRMFCCGL</sequence>
<accession>A0A9P0NQJ9</accession>
<gene>
    <name evidence="2" type="ORF">APHIGO_LOCUS11049</name>
</gene>
<dbReference type="Proteomes" id="UP001154329">
    <property type="component" value="Chromosome 4"/>
</dbReference>
<reference evidence="2" key="1">
    <citation type="submission" date="2022-02" db="EMBL/GenBank/DDBJ databases">
        <authorList>
            <person name="King R."/>
        </authorList>
    </citation>
    <scope>NUCLEOTIDE SEQUENCE</scope>
</reference>
<reference evidence="2" key="2">
    <citation type="submission" date="2022-10" db="EMBL/GenBank/DDBJ databases">
        <authorList>
            <consortium name="ENA_rothamsted_submissions"/>
            <consortium name="culmorum"/>
            <person name="King R."/>
        </authorList>
    </citation>
    <scope>NUCLEOTIDE SEQUENCE</scope>
</reference>
<evidence type="ECO:0000313" key="2">
    <source>
        <dbReference type="EMBL" id="CAH1737530.1"/>
    </source>
</evidence>
<keyword evidence="3" id="KW-1185">Reference proteome</keyword>
<proteinExistence type="predicted"/>
<name>A0A9P0NQJ9_APHGO</name>
<feature type="region of interest" description="Disordered" evidence="1">
    <location>
        <begin position="162"/>
        <end position="181"/>
    </location>
</feature>
<protein>
    <submittedName>
        <fullName evidence="2">Uncharacterized protein</fullName>
    </submittedName>
</protein>
<organism evidence="2 3">
    <name type="scientific">Aphis gossypii</name>
    <name type="common">Cotton aphid</name>
    <dbReference type="NCBI Taxonomy" id="80765"/>
    <lineage>
        <taxon>Eukaryota</taxon>
        <taxon>Metazoa</taxon>
        <taxon>Ecdysozoa</taxon>
        <taxon>Arthropoda</taxon>
        <taxon>Hexapoda</taxon>
        <taxon>Insecta</taxon>
        <taxon>Pterygota</taxon>
        <taxon>Neoptera</taxon>
        <taxon>Paraneoptera</taxon>
        <taxon>Hemiptera</taxon>
        <taxon>Sternorrhyncha</taxon>
        <taxon>Aphidomorpha</taxon>
        <taxon>Aphidoidea</taxon>
        <taxon>Aphididae</taxon>
        <taxon>Aphidini</taxon>
        <taxon>Aphis</taxon>
        <taxon>Aphis</taxon>
    </lineage>
</organism>
<evidence type="ECO:0000256" key="1">
    <source>
        <dbReference type="SAM" id="MobiDB-lite"/>
    </source>
</evidence>
<dbReference type="EMBL" id="OU899037">
    <property type="protein sequence ID" value="CAH1737530.1"/>
    <property type="molecule type" value="Genomic_DNA"/>
</dbReference>
<evidence type="ECO:0000313" key="3">
    <source>
        <dbReference type="Proteomes" id="UP001154329"/>
    </source>
</evidence>
<feature type="compositionally biased region" description="Basic and acidic residues" evidence="1">
    <location>
        <begin position="169"/>
        <end position="181"/>
    </location>
</feature>